<comment type="caution">
    <text evidence="2">The sequence shown here is derived from an EMBL/GenBank/DDBJ whole genome shotgun (WGS) entry which is preliminary data.</text>
</comment>
<protein>
    <submittedName>
        <fullName evidence="2">DUF5689 domain-containing protein</fullName>
    </submittedName>
</protein>
<dbReference type="InterPro" id="IPR043744">
    <property type="entry name" value="DUF5689"/>
</dbReference>
<name>A0AAE3IP47_9BACT</name>
<evidence type="ECO:0000313" key="3">
    <source>
        <dbReference type="Proteomes" id="UP001209317"/>
    </source>
</evidence>
<reference evidence="2" key="1">
    <citation type="submission" date="2022-10" db="EMBL/GenBank/DDBJ databases">
        <authorList>
            <person name="Kim H.S."/>
            <person name="Kim J.-S."/>
            <person name="Suh M.K."/>
            <person name="Eom M.K."/>
            <person name="Lee J.-S."/>
        </authorList>
    </citation>
    <scope>NUCLEOTIDE SEQUENCE</scope>
    <source>
        <strain evidence="2">LIP-5</strain>
    </source>
</reference>
<proteinExistence type="predicted"/>
<dbReference type="EMBL" id="JAOTPL010000002">
    <property type="protein sequence ID" value="MCU7693227.1"/>
    <property type="molecule type" value="Genomic_DNA"/>
</dbReference>
<dbReference type="RefSeq" id="WP_263036715.1">
    <property type="nucleotide sequence ID" value="NZ_JAOTPL010000002.1"/>
</dbReference>
<gene>
    <name evidence="2" type="ORF">OD355_01710</name>
</gene>
<organism evidence="2 3">
    <name type="scientific">Haoranjiania flava</name>
    <dbReference type="NCBI Taxonomy" id="1856322"/>
    <lineage>
        <taxon>Bacteria</taxon>
        <taxon>Pseudomonadati</taxon>
        <taxon>Bacteroidota</taxon>
        <taxon>Chitinophagia</taxon>
        <taxon>Chitinophagales</taxon>
        <taxon>Chitinophagaceae</taxon>
        <taxon>Haoranjiania</taxon>
    </lineage>
</organism>
<keyword evidence="3" id="KW-1185">Reference proteome</keyword>
<evidence type="ECO:0000259" key="1">
    <source>
        <dbReference type="Pfam" id="PF18942"/>
    </source>
</evidence>
<dbReference type="PROSITE" id="PS51257">
    <property type="entry name" value="PROKAR_LIPOPROTEIN"/>
    <property type="match status" value="1"/>
</dbReference>
<dbReference type="AlphaFoldDB" id="A0AAE3IP47"/>
<dbReference type="Pfam" id="PF18942">
    <property type="entry name" value="DUF5689"/>
    <property type="match status" value="1"/>
</dbReference>
<accession>A0AAE3IP47</accession>
<sequence>MKNTNYRIVFFSLLLSFLATGCIKKDINTAEGIPNPHVSLYVLRNVFKGNELTINRDILGGAYNTSGVVVSNHENKNLPPNTIALQSVWRGQSRGMLIRVPEAGSYSFGDSLHINVEQARLVMDKGMLVLDGLTKDKITKVAEGVRKGYMPVSIQNLLKNAGAYEGQLVSITADVDPDPAPGTTFSGKKYLKDSEGNQMQLFTEEGAVFAGSKIAPSATFQGVLVGSDNGPQLRLQKLEDMTFPSGKIYQGWPETFEKPYRGKLSYNISETKNLLQMSTGEWWLYQVIQGETAGGDRIVSGKQALRFQQNRSDNAYAQMNFDMPDGASKVTFWYGAYSTDRSCTFQLEYSVNKGASWERIGSPISNVPTVVESPTPKQAIYLMNINQPVRFRINKLGLGTSSNTISNGRLGIDDFAIYQSY</sequence>
<evidence type="ECO:0000313" key="2">
    <source>
        <dbReference type="EMBL" id="MCU7693227.1"/>
    </source>
</evidence>
<feature type="domain" description="DUF5689" evidence="1">
    <location>
        <begin position="62"/>
        <end position="240"/>
    </location>
</feature>
<dbReference type="Proteomes" id="UP001209317">
    <property type="component" value="Unassembled WGS sequence"/>
</dbReference>